<dbReference type="GO" id="GO:0016887">
    <property type="term" value="F:ATP hydrolysis activity"/>
    <property type="evidence" value="ECO:0007669"/>
    <property type="project" value="InterPro"/>
</dbReference>
<evidence type="ECO:0000256" key="9">
    <source>
        <dbReference type="ARBA" id="ARBA00023136"/>
    </source>
</evidence>
<evidence type="ECO:0000256" key="1">
    <source>
        <dbReference type="ARBA" id="ARBA00004202"/>
    </source>
</evidence>
<keyword evidence="5" id="KW-0547">Nucleotide-binding</keyword>
<keyword evidence="8" id="KW-0406">Ion transport</keyword>
<dbReference type="EMBL" id="JAKGSI010000001">
    <property type="protein sequence ID" value="MCF4005669.1"/>
    <property type="molecule type" value="Genomic_DNA"/>
</dbReference>
<dbReference type="InterPro" id="IPR027417">
    <property type="entry name" value="P-loop_NTPase"/>
</dbReference>
<evidence type="ECO:0000256" key="3">
    <source>
        <dbReference type="ARBA" id="ARBA00022475"/>
    </source>
</evidence>
<dbReference type="Proteomes" id="UP001139336">
    <property type="component" value="Unassembled WGS sequence"/>
</dbReference>
<keyword evidence="12" id="KW-1185">Reference proteome</keyword>
<evidence type="ECO:0000256" key="4">
    <source>
        <dbReference type="ARBA" id="ARBA00022496"/>
    </source>
</evidence>
<keyword evidence="7" id="KW-0408">Iron</keyword>
<dbReference type="PANTHER" id="PTHR42771">
    <property type="entry name" value="IRON(3+)-HYDROXAMATE IMPORT ATP-BINDING PROTEIN FHUC"/>
    <property type="match status" value="1"/>
</dbReference>
<evidence type="ECO:0000256" key="7">
    <source>
        <dbReference type="ARBA" id="ARBA00023004"/>
    </source>
</evidence>
<evidence type="ECO:0000259" key="10">
    <source>
        <dbReference type="PROSITE" id="PS50893"/>
    </source>
</evidence>
<dbReference type="GO" id="GO:0005886">
    <property type="term" value="C:plasma membrane"/>
    <property type="evidence" value="ECO:0007669"/>
    <property type="project" value="UniProtKB-SubCell"/>
</dbReference>
<dbReference type="FunFam" id="3.40.50.300:FF:000134">
    <property type="entry name" value="Iron-enterobactin ABC transporter ATP-binding protein"/>
    <property type="match status" value="1"/>
</dbReference>
<evidence type="ECO:0000256" key="8">
    <source>
        <dbReference type="ARBA" id="ARBA00023065"/>
    </source>
</evidence>
<dbReference type="InterPro" id="IPR003593">
    <property type="entry name" value="AAA+_ATPase"/>
</dbReference>
<name>A0A9X1QQE6_9CORY</name>
<dbReference type="SUPFAM" id="SSF52540">
    <property type="entry name" value="P-loop containing nucleoside triphosphate hydrolases"/>
    <property type="match status" value="1"/>
</dbReference>
<dbReference type="InterPro" id="IPR003439">
    <property type="entry name" value="ABC_transporter-like_ATP-bd"/>
</dbReference>
<gene>
    <name evidence="11" type="ORF">L1O03_00525</name>
</gene>
<keyword evidence="6 11" id="KW-0067">ATP-binding</keyword>
<protein>
    <submittedName>
        <fullName evidence="11">ABC transporter ATP-binding protein</fullName>
    </submittedName>
</protein>
<accession>A0A9X1QQE6</accession>
<dbReference type="InterPro" id="IPR017871">
    <property type="entry name" value="ABC_transporter-like_CS"/>
</dbReference>
<dbReference type="InterPro" id="IPR051535">
    <property type="entry name" value="Siderophore_ABC-ATPase"/>
</dbReference>
<dbReference type="Gene3D" id="3.40.50.300">
    <property type="entry name" value="P-loop containing nucleotide triphosphate hydrolases"/>
    <property type="match status" value="1"/>
</dbReference>
<keyword evidence="3" id="KW-1003">Cell membrane</keyword>
<keyword evidence="4" id="KW-0410">Iron transport</keyword>
<proteinExistence type="predicted"/>
<comment type="caution">
    <text evidence="11">The sequence shown here is derived from an EMBL/GenBank/DDBJ whole genome shotgun (WGS) entry which is preliminary data.</text>
</comment>
<keyword evidence="2" id="KW-0813">Transport</keyword>
<dbReference type="PROSITE" id="PS50893">
    <property type="entry name" value="ABC_TRANSPORTER_2"/>
    <property type="match status" value="1"/>
</dbReference>
<comment type="subcellular location">
    <subcellularLocation>
        <location evidence="1">Cell membrane</location>
        <topology evidence="1">Peripheral membrane protein</topology>
    </subcellularLocation>
</comment>
<dbReference type="PANTHER" id="PTHR42771:SF12">
    <property type="entry name" value="FE(3+) DICITRATE TRANSPORT ATP-BINDING PROTEIN FECE-RELATED"/>
    <property type="match status" value="1"/>
</dbReference>
<dbReference type="Pfam" id="PF00005">
    <property type="entry name" value="ABC_tran"/>
    <property type="match status" value="1"/>
</dbReference>
<evidence type="ECO:0000313" key="12">
    <source>
        <dbReference type="Proteomes" id="UP001139336"/>
    </source>
</evidence>
<reference evidence="11" key="1">
    <citation type="submission" date="2022-01" db="EMBL/GenBank/DDBJ databases">
        <title>Corynebacterium sp. nov isolated from isolated from the feces of the greater white-fronted geese (Anser albifrons) at Poyang Lake, PR China.</title>
        <authorList>
            <person name="Liu Q."/>
        </authorList>
    </citation>
    <scope>NUCLEOTIDE SEQUENCE</scope>
    <source>
        <strain evidence="11">JCM 32435</strain>
    </source>
</reference>
<evidence type="ECO:0000313" key="11">
    <source>
        <dbReference type="EMBL" id="MCF4005669.1"/>
    </source>
</evidence>
<evidence type="ECO:0000256" key="2">
    <source>
        <dbReference type="ARBA" id="ARBA00022448"/>
    </source>
</evidence>
<dbReference type="AlphaFoldDB" id="A0A9X1QQE6"/>
<dbReference type="CDD" id="cd03214">
    <property type="entry name" value="ABC_Iron-Siderophores_B12_Hemin"/>
    <property type="match status" value="1"/>
</dbReference>
<sequence length="264" mass="28563">MSPHLAAEHVALGYDQGGVICDDLSLSIPEGGFTAIVGPNGCGKSTLLRCLAGVLTPRAGRVVLDGRPLPRYRPKEVSRRIGLLPQSSLAPDGITVVDLVARGRISHQGLFQQWRVADEAAVEKALRATRLLDHREEQVRELSGGQRQRVWIAMLLAQETPLLLLDEPTTYLDIAYQCEVLELLARLHAAGKTVVTVLHDLNQAARYATMMVVMKKGAIVAQGTPEEVLTESLVREVFGIDCLVSPDPVTGTPSISPRRPGLSS</sequence>
<dbReference type="GO" id="GO:0005524">
    <property type="term" value="F:ATP binding"/>
    <property type="evidence" value="ECO:0007669"/>
    <property type="project" value="UniProtKB-KW"/>
</dbReference>
<keyword evidence="9" id="KW-0472">Membrane</keyword>
<feature type="domain" description="ABC transporter" evidence="10">
    <location>
        <begin position="5"/>
        <end position="241"/>
    </location>
</feature>
<evidence type="ECO:0000256" key="5">
    <source>
        <dbReference type="ARBA" id="ARBA00022741"/>
    </source>
</evidence>
<dbReference type="PROSITE" id="PS00211">
    <property type="entry name" value="ABC_TRANSPORTER_1"/>
    <property type="match status" value="1"/>
</dbReference>
<dbReference type="GO" id="GO:0006826">
    <property type="term" value="P:iron ion transport"/>
    <property type="evidence" value="ECO:0007669"/>
    <property type="project" value="UniProtKB-KW"/>
</dbReference>
<evidence type="ECO:0000256" key="6">
    <source>
        <dbReference type="ARBA" id="ARBA00022840"/>
    </source>
</evidence>
<dbReference type="SMART" id="SM00382">
    <property type="entry name" value="AAA"/>
    <property type="match status" value="1"/>
</dbReference>
<dbReference type="RefSeq" id="WP_236117480.1">
    <property type="nucleotide sequence ID" value="NZ_JAKGSI010000001.1"/>
</dbReference>
<organism evidence="11 12">
    <name type="scientific">Corynebacterium uropygiale</name>
    <dbReference type="NCBI Taxonomy" id="1775911"/>
    <lineage>
        <taxon>Bacteria</taxon>
        <taxon>Bacillati</taxon>
        <taxon>Actinomycetota</taxon>
        <taxon>Actinomycetes</taxon>
        <taxon>Mycobacteriales</taxon>
        <taxon>Corynebacteriaceae</taxon>
        <taxon>Corynebacterium</taxon>
    </lineage>
</organism>